<name>A0A521ARN6_9BACT</name>
<dbReference type="Pfam" id="PF01261">
    <property type="entry name" value="AP_endonuc_2"/>
    <property type="match status" value="1"/>
</dbReference>
<dbReference type="GO" id="GO:0016853">
    <property type="term" value="F:isomerase activity"/>
    <property type="evidence" value="ECO:0007669"/>
    <property type="project" value="UniProtKB-KW"/>
</dbReference>
<evidence type="ECO:0000259" key="1">
    <source>
        <dbReference type="Pfam" id="PF01261"/>
    </source>
</evidence>
<organism evidence="2 3">
    <name type="scientific">Balnearium lithotrophicum</name>
    <dbReference type="NCBI Taxonomy" id="223788"/>
    <lineage>
        <taxon>Bacteria</taxon>
        <taxon>Pseudomonadati</taxon>
        <taxon>Aquificota</taxon>
        <taxon>Aquificia</taxon>
        <taxon>Desulfurobacteriales</taxon>
        <taxon>Desulfurobacteriaceae</taxon>
        <taxon>Balnearium</taxon>
    </lineage>
</organism>
<proteinExistence type="predicted"/>
<dbReference type="Gene3D" id="3.20.20.150">
    <property type="entry name" value="Divalent-metal-dependent TIM barrel enzymes"/>
    <property type="match status" value="1"/>
</dbReference>
<dbReference type="OrthoDB" id="9801960at2"/>
<dbReference type="InterPro" id="IPR001719">
    <property type="entry name" value="AP_endonuc_2"/>
</dbReference>
<keyword evidence="3" id="KW-1185">Reference proteome</keyword>
<dbReference type="GO" id="GO:0008270">
    <property type="term" value="F:zinc ion binding"/>
    <property type="evidence" value="ECO:0007669"/>
    <property type="project" value="InterPro"/>
</dbReference>
<dbReference type="InterPro" id="IPR036237">
    <property type="entry name" value="Xyl_isomerase-like_sf"/>
</dbReference>
<dbReference type="InterPro" id="IPR013022">
    <property type="entry name" value="Xyl_isomerase-like_TIM-brl"/>
</dbReference>
<evidence type="ECO:0000313" key="3">
    <source>
        <dbReference type="Proteomes" id="UP000317315"/>
    </source>
</evidence>
<keyword evidence="2" id="KW-0413">Isomerase</keyword>
<feature type="domain" description="Xylose isomerase-like TIM barrel" evidence="1">
    <location>
        <begin position="28"/>
        <end position="248"/>
    </location>
</feature>
<dbReference type="GO" id="GO:0006281">
    <property type="term" value="P:DNA repair"/>
    <property type="evidence" value="ECO:0007669"/>
    <property type="project" value="InterPro"/>
</dbReference>
<dbReference type="GO" id="GO:0003677">
    <property type="term" value="F:DNA binding"/>
    <property type="evidence" value="ECO:0007669"/>
    <property type="project" value="InterPro"/>
</dbReference>
<protein>
    <submittedName>
        <fullName evidence="2">Sugar phosphate isomerase/epimerase</fullName>
    </submittedName>
</protein>
<dbReference type="SUPFAM" id="SSF51658">
    <property type="entry name" value="Xylose isomerase-like"/>
    <property type="match status" value="1"/>
</dbReference>
<sequence length="255" mass="29397">MEIVGHVSGKEILKGRDALREVLSLGLGVELQITSDVLDRLTLKDFGKLKREVGDRPITVHAPFIDLNPGALDGYVLKATKDRFFETITVSRVLDAKLIVFHTGYHPQKVKSFYKSWFERALSTFEEVLENWYGKIVLENVFDETPENLKNFMRELPKDVGVCLDIGHINLFSKVPISNWFEELGDRIYEFHLHDNCGNSDQHLPLGKGRIDVEGIFELINQLKTEYILNLENKTPQGVKESLEFLRRKALWREK</sequence>
<reference evidence="2 3" key="1">
    <citation type="submission" date="2017-05" db="EMBL/GenBank/DDBJ databases">
        <authorList>
            <person name="Varghese N."/>
            <person name="Submissions S."/>
        </authorList>
    </citation>
    <scope>NUCLEOTIDE SEQUENCE [LARGE SCALE GENOMIC DNA]</scope>
    <source>
        <strain evidence="2 3">DSM 16304</strain>
    </source>
</reference>
<accession>A0A521ARN6</accession>
<dbReference type="PANTHER" id="PTHR12110:SF21">
    <property type="entry name" value="XYLOSE ISOMERASE-LIKE TIM BARREL DOMAIN-CONTAINING PROTEIN"/>
    <property type="match status" value="1"/>
</dbReference>
<dbReference type="AlphaFoldDB" id="A0A521ARN6"/>
<dbReference type="RefSeq" id="WP_142933725.1">
    <property type="nucleotide sequence ID" value="NZ_FXTM01000002.1"/>
</dbReference>
<dbReference type="Proteomes" id="UP000317315">
    <property type="component" value="Unassembled WGS sequence"/>
</dbReference>
<gene>
    <name evidence="2" type="ORF">SAMN06269117_10288</name>
</gene>
<evidence type="ECO:0000313" key="2">
    <source>
        <dbReference type="EMBL" id="SMO37445.1"/>
    </source>
</evidence>
<dbReference type="EMBL" id="FXTM01000002">
    <property type="protein sequence ID" value="SMO37445.1"/>
    <property type="molecule type" value="Genomic_DNA"/>
</dbReference>
<dbReference type="PANTHER" id="PTHR12110">
    <property type="entry name" value="HYDROXYPYRUVATE ISOMERASE"/>
    <property type="match status" value="1"/>
</dbReference>
<dbReference type="InterPro" id="IPR050312">
    <property type="entry name" value="IolE/XylAMocC-like"/>
</dbReference>
<dbReference type="SMART" id="SM00518">
    <property type="entry name" value="AP2Ec"/>
    <property type="match status" value="1"/>
</dbReference>